<accession>A0AAD7DVB4</accession>
<feature type="region of interest" description="Disordered" evidence="1">
    <location>
        <begin position="46"/>
        <end position="66"/>
    </location>
</feature>
<organism evidence="2 3">
    <name type="scientific">Mycena rosella</name>
    <name type="common">Pink bonnet</name>
    <name type="synonym">Agaricus rosellus</name>
    <dbReference type="NCBI Taxonomy" id="1033263"/>
    <lineage>
        <taxon>Eukaryota</taxon>
        <taxon>Fungi</taxon>
        <taxon>Dikarya</taxon>
        <taxon>Basidiomycota</taxon>
        <taxon>Agaricomycotina</taxon>
        <taxon>Agaricomycetes</taxon>
        <taxon>Agaricomycetidae</taxon>
        <taxon>Agaricales</taxon>
        <taxon>Marasmiineae</taxon>
        <taxon>Mycenaceae</taxon>
        <taxon>Mycena</taxon>
    </lineage>
</organism>
<reference evidence="2" key="1">
    <citation type="submission" date="2023-03" db="EMBL/GenBank/DDBJ databases">
        <title>Massive genome expansion in bonnet fungi (Mycena s.s.) driven by repeated elements and novel gene families across ecological guilds.</title>
        <authorList>
            <consortium name="Lawrence Berkeley National Laboratory"/>
            <person name="Harder C.B."/>
            <person name="Miyauchi S."/>
            <person name="Viragh M."/>
            <person name="Kuo A."/>
            <person name="Thoen E."/>
            <person name="Andreopoulos B."/>
            <person name="Lu D."/>
            <person name="Skrede I."/>
            <person name="Drula E."/>
            <person name="Henrissat B."/>
            <person name="Morin E."/>
            <person name="Kohler A."/>
            <person name="Barry K."/>
            <person name="LaButti K."/>
            <person name="Morin E."/>
            <person name="Salamov A."/>
            <person name="Lipzen A."/>
            <person name="Mereny Z."/>
            <person name="Hegedus B."/>
            <person name="Baldrian P."/>
            <person name="Stursova M."/>
            <person name="Weitz H."/>
            <person name="Taylor A."/>
            <person name="Grigoriev I.V."/>
            <person name="Nagy L.G."/>
            <person name="Martin F."/>
            <person name="Kauserud H."/>
        </authorList>
    </citation>
    <scope>NUCLEOTIDE SEQUENCE</scope>
    <source>
        <strain evidence="2">CBHHK067</strain>
    </source>
</reference>
<feature type="region of interest" description="Disordered" evidence="1">
    <location>
        <begin position="1"/>
        <end position="29"/>
    </location>
</feature>
<dbReference type="EMBL" id="JARKIE010000024">
    <property type="protein sequence ID" value="KAJ7699079.1"/>
    <property type="molecule type" value="Genomic_DNA"/>
</dbReference>
<proteinExistence type="predicted"/>
<protein>
    <submittedName>
        <fullName evidence="2">Uncharacterized protein</fullName>
    </submittedName>
</protein>
<name>A0AAD7DVB4_MYCRO</name>
<evidence type="ECO:0000313" key="3">
    <source>
        <dbReference type="Proteomes" id="UP001221757"/>
    </source>
</evidence>
<keyword evidence="3" id="KW-1185">Reference proteome</keyword>
<sequence length="66" mass="7456">MPPFPPTSRKRRASISLERNPAPNLRPVPHDEIDLTIERAAPDEDLMMEGEMTPAEDTIVLNDTEM</sequence>
<evidence type="ECO:0000313" key="2">
    <source>
        <dbReference type="EMBL" id="KAJ7699079.1"/>
    </source>
</evidence>
<dbReference type="AlphaFoldDB" id="A0AAD7DVB4"/>
<evidence type="ECO:0000256" key="1">
    <source>
        <dbReference type="SAM" id="MobiDB-lite"/>
    </source>
</evidence>
<gene>
    <name evidence="2" type="ORF">B0H17DRAFT_1196652</name>
</gene>
<dbReference type="Proteomes" id="UP001221757">
    <property type="component" value="Unassembled WGS sequence"/>
</dbReference>
<comment type="caution">
    <text evidence="2">The sequence shown here is derived from an EMBL/GenBank/DDBJ whole genome shotgun (WGS) entry which is preliminary data.</text>
</comment>